<evidence type="ECO:0000313" key="4">
    <source>
        <dbReference type="EMBL" id="CAB1220855.1"/>
    </source>
</evidence>
<dbReference type="InterPro" id="IPR043994">
    <property type="entry name" value="RnlA/LsoA-toxin_DBD"/>
</dbReference>
<dbReference type="EMBL" id="CADDTS010000045">
    <property type="protein sequence ID" value="CAB1220855.1"/>
    <property type="molecule type" value="Genomic_DNA"/>
</dbReference>
<dbReference type="Proteomes" id="UP000489961">
    <property type="component" value="Unassembled WGS sequence"/>
</dbReference>
<accession>A0A811GEC0</accession>
<feature type="domain" description="Bacterial toxin RNase RnlA/LsoA N-terminal repeated" evidence="1">
    <location>
        <begin position="99"/>
        <end position="184"/>
    </location>
</feature>
<dbReference type="Gene3D" id="6.10.250.2650">
    <property type="match status" value="1"/>
</dbReference>
<organism evidence="4 5">
    <name type="scientific">Acinetobacter bouvetii</name>
    <dbReference type="NCBI Taxonomy" id="202951"/>
    <lineage>
        <taxon>Bacteria</taxon>
        <taxon>Pseudomonadati</taxon>
        <taxon>Pseudomonadota</taxon>
        <taxon>Gammaproteobacteria</taxon>
        <taxon>Moraxellales</taxon>
        <taxon>Moraxellaceae</taxon>
        <taxon>Acinetobacter</taxon>
    </lineage>
</organism>
<dbReference type="AlphaFoldDB" id="A0A811GEC0"/>
<evidence type="ECO:0000259" key="2">
    <source>
        <dbReference type="Pfam" id="PF19034"/>
    </source>
</evidence>
<reference evidence="4 5" key="1">
    <citation type="submission" date="2020-02" db="EMBL/GenBank/DDBJ databases">
        <authorList>
            <person name="Chaudhuri R."/>
        </authorList>
    </citation>
    <scope>NUCLEOTIDE SEQUENCE [LARGE SCALE GENOMIC DNA]</scope>
    <source>
        <strain evidence="4">SFB21</strain>
    </source>
</reference>
<dbReference type="RefSeq" id="WP_174560466.1">
    <property type="nucleotide sequence ID" value="NZ_CADDTS010000045.1"/>
</dbReference>
<evidence type="ECO:0000259" key="1">
    <source>
        <dbReference type="Pfam" id="PF15935"/>
    </source>
</evidence>
<dbReference type="Pfam" id="PF19034">
    <property type="entry name" value="RnlA-toxin_DBD"/>
    <property type="match status" value="1"/>
</dbReference>
<proteinExistence type="predicted"/>
<dbReference type="InterPro" id="IPR031845">
    <property type="entry name" value="RnlA_toxin_NRD"/>
</dbReference>
<evidence type="ECO:0000313" key="5">
    <source>
        <dbReference type="Proteomes" id="UP000489961"/>
    </source>
</evidence>
<feature type="domain" description="Bacterial toxin RNase RnlA/LsoA DBD" evidence="2">
    <location>
        <begin position="208"/>
        <end position="325"/>
    </location>
</feature>
<dbReference type="Gene3D" id="3.30.310.240">
    <property type="entry name" value="Bacterial toxin RNase RnlA/LsoA, N-terminal domain"/>
    <property type="match status" value="1"/>
</dbReference>
<dbReference type="Pfam" id="PF19417">
    <property type="entry name" value="RnlA_toxin_N"/>
    <property type="match status" value="1"/>
</dbReference>
<dbReference type="GO" id="GO:0004521">
    <property type="term" value="F:RNA endonuclease activity"/>
    <property type="evidence" value="ECO:0007669"/>
    <property type="project" value="InterPro"/>
</dbReference>
<gene>
    <name evidence="4" type="primary">rnlA</name>
    <name evidence="4" type="ORF">SFB21_2669</name>
</gene>
<dbReference type="Gene3D" id="1.10.8.1130">
    <property type="entry name" value="Bacterial toxin RNase RnlA/LsoA, C-terminal Dmd-binding domain"/>
    <property type="match status" value="1"/>
</dbReference>
<feature type="domain" description="Bacterial toxin RNase RnlA/LsoA N-terminal" evidence="3">
    <location>
        <begin position="6"/>
        <end position="86"/>
    </location>
</feature>
<name>A0A811GEC0_9GAMM</name>
<dbReference type="GO" id="GO:0016787">
    <property type="term" value="F:hydrolase activity"/>
    <property type="evidence" value="ECO:0007669"/>
    <property type="project" value="UniProtKB-KW"/>
</dbReference>
<sequence>MQTRVFKDLDFPKAKLLESIQEFCDRNDYSYCQHQDSTDVKQIFLVTCRGMKDARLEVFNKNDGTTSFNYRTGQNQDVSFKLADHLSTKVPAEKGTSTVVLVGYTVDDIESAIQLMTEKKHESGESFFSYSKQVSDTQTRFEIVNKFYKDKLHVTVFITKTVNIQGRRLSCYEEFAFQMTDLLNTADLAKVISKTDETSIQLLEPQMLIKQLEKSLDPIYKHLPNSIQKLLLSSITLKSIRVSLPDYSCLVYPDLRCIEGAIKNILYCFDDIEYKELGDLFEYKKCTGHVLKQDIVEIINKEALVKELNKAYSFYCNHRHSLFHMAEIVDASRLVSNLDKAIDLTDDIYNLLKGVYKAHHGYSD</sequence>
<dbReference type="InterPro" id="IPR045837">
    <property type="entry name" value="RnlA_toxin_N"/>
</dbReference>
<evidence type="ECO:0000259" key="3">
    <source>
        <dbReference type="Pfam" id="PF19417"/>
    </source>
</evidence>
<comment type="caution">
    <text evidence="4">The sequence shown here is derived from an EMBL/GenBank/DDBJ whole genome shotgun (WGS) entry which is preliminary data.</text>
</comment>
<protein>
    <submittedName>
        <fullName evidence="4">mRNA endoribonuclease LS</fullName>
        <ecNumber evidence="4">3.1.-.-</ecNumber>
    </submittedName>
</protein>
<dbReference type="Pfam" id="PF15935">
    <property type="entry name" value="RnlA_toxin"/>
    <property type="match status" value="1"/>
</dbReference>
<dbReference type="EC" id="3.1.-.-" evidence="4"/>
<dbReference type="Gene3D" id="3.30.160.690">
    <property type="entry name" value="Bacterial toxin RNase RnlA/LsoA, N repeated domain"/>
    <property type="match status" value="1"/>
</dbReference>
<keyword evidence="4" id="KW-0378">Hydrolase</keyword>